<proteinExistence type="predicted"/>
<feature type="region of interest" description="Disordered" evidence="1">
    <location>
        <begin position="24"/>
        <end position="44"/>
    </location>
</feature>
<dbReference type="STRING" id="135651.G0N6F1"/>
<name>G0N6F1_CAEBE</name>
<feature type="region of interest" description="Disordered" evidence="1">
    <location>
        <begin position="476"/>
        <end position="558"/>
    </location>
</feature>
<feature type="region of interest" description="Disordered" evidence="1">
    <location>
        <begin position="62"/>
        <end position="162"/>
    </location>
</feature>
<feature type="compositionally biased region" description="Polar residues" evidence="1">
    <location>
        <begin position="275"/>
        <end position="285"/>
    </location>
</feature>
<accession>G0N6F1</accession>
<feature type="compositionally biased region" description="Polar residues" evidence="1">
    <location>
        <begin position="208"/>
        <end position="224"/>
    </location>
</feature>
<feature type="region of interest" description="Disordered" evidence="1">
    <location>
        <begin position="267"/>
        <end position="291"/>
    </location>
</feature>
<feature type="region of interest" description="Disordered" evidence="1">
    <location>
        <begin position="306"/>
        <end position="338"/>
    </location>
</feature>
<keyword evidence="4" id="KW-1185">Reference proteome</keyword>
<feature type="compositionally biased region" description="Basic and acidic residues" evidence="1">
    <location>
        <begin position="32"/>
        <end position="42"/>
    </location>
</feature>
<evidence type="ECO:0000313" key="4">
    <source>
        <dbReference type="Proteomes" id="UP000008068"/>
    </source>
</evidence>
<evidence type="ECO:0000313" key="3">
    <source>
        <dbReference type="EMBL" id="EGT53828.1"/>
    </source>
</evidence>
<dbReference type="HOGENOM" id="CLU_006735_0_0_1"/>
<dbReference type="eggNOG" id="ENOG502TH37">
    <property type="taxonomic scope" value="Eukaryota"/>
</dbReference>
<feature type="region of interest" description="Disordered" evidence="1">
    <location>
        <begin position="205"/>
        <end position="241"/>
    </location>
</feature>
<feature type="region of interest" description="Disordered" evidence="1">
    <location>
        <begin position="390"/>
        <end position="462"/>
    </location>
</feature>
<feature type="compositionally biased region" description="Polar residues" evidence="1">
    <location>
        <begin position="307"/>
        <end position="321"/>
    </location>
</feature>
<feature type="signal peptide" evidence="2">
    <location>
        <begin position="1"/>
        <end position="21"/>
    </location>
</feature>
<protein>
    <submittedName>
        <fullName evidence="3">Uncharacterized protein</fullName>
    </submittedName>
</protein>
<dbReference type="Proteomes" id="UP000008068">
    <property type="component" value="Unassembled WGS sequence"/>
</dbReference>
<sequence>MRRIIIVLIVVVLLPNRQVLGFASAPGTYPEEETKAGNDLEMPKNPYQSGWTGYDFYYEKGPKKASSSGGSGKMPAFQSIESVSSDRESPDDPGNSVYQASGSEFGSAKQKTSSSPPEVTPPPSIKSTEKVMVSPSASTKDLTPATTTQSTTQTTTSVSTTTALIHSTVPKLSKTEINAQSMSEMDPESGLDQSAADNLELLYAGETPGSSQKDSTPNSISLNKVSPHAHDPPPPSDSPKNLLTMLMEKKVWKQKSELEGLEKKLNFDSHESGYGPSTNMKSSKWSGHAPGTEPALFTASLVVPSSDYGQNEGKSTASPSDGPNLFHNGSESSSRSENRISVIPHQNTLQKPTLSLDTIQHTSPTKTPSTHSSIPPVAQINHMSPLVLESQGEYGEPSDNEINYPSLENENKSPIHQPGTEPRVPQAPLETAYKGSSEEQSTPMKYGAAPGSEPNVPGGHAENHALLPAETYQPDVLDYGARPNNRVGATPKNPRYPSLDKKLEYSNSNNALSPRDPYDHFGTTANHHQPLAPSPLSSHQMSRENFEEDAEDDSGYGNNDVNIVPLRSTHSTTTSTNTEVRAQISEIDRIAESFENSAREPVEYEQKITSESSKGITVEAGKSLQKKLGRKANKCCSCCDEKQPVSRNIETKVEPLHVQQAVDPSAQLGERDPVQNYVPLQSSVGGSAYVQQPASSPVAPVQQTFYQQPFQQYQPQYPQSYPSQQPSCGCQPQPQNCCPPPAPCCLRKFELELPETSKVLATIPCCPPIPCCPQPKICCQPTPICLPPQQCCSINFKLPTIPVCGRACPSCPCRRRVHKSLRLKRHAISSNCHQCSAAGEPWKSVLHHREKRAAAGCSSGFSTMQQSSCGTCGASHLRSTRVKRMGCLPCLGRKKRDTEEHVHTRVKRMGCLPCLGRKKRSALSLGCSQCNSLGHLLNRYKRSLFGCSSCAPQPACGCQGRKKRSVTMKIVKRAPEKCDASCCDYSRCLNRQKKETLVPFM</sequence>
<evidence type="ECO:0000256" key="1">
    <source>
        <dbReference type="SAM" id="MobiDB-lite"/>
    </source>
</evidence>
<evidence type="ECO:0000256" key="2">
    <source>
        <dbReference type="SAM" id="SignalP"/>
    </source>
</evidence>
<keyword evidence="2" id="KW-0732">Signal</keyword>
<dbReference type="OrthoDB" id="5853700at2759"/>
<feature type="compositionally biased region" description="Polar residues" evidence="1">
    <location>
        <begin position="135"/>
        <end position="145"/>
    </location>
</feature>
<dbReference type="AlphaFoldDB" id="G0N6F1"/>
<dbReference type="InParanoid" id="G0N6F1"/>
<feature type="compositionally biased region" description="Polar residues" evidence="1">
    <location>
        <begin position="96"/>
        <end position="112"/>
    </location>
</feature>
<feature type="compositionally biased region" description="Polar residues" evidence="1">
    <location>
        <begin position="400"/>
        <end position="414"/>
    </location>
</feature>
<gene>
    <name evidence="3" type="ORF">CAEBREN_00899</name>
</gene>
<dbReference type="EMBL" id="GL379844">
    <property type="protein sequence ID" value="EGT53828.1"/>
    <property type="molecule type" value="Genomic_DNA"/>
</dbReference>
<organism evidence="4">
    <name type="scientific">Caenorhabditis brenneri</name>
    <name type="common">Nematode worm</name>
    <dbReference type="NCBI Taxonomy" id="135651"/>
    <lineage>
        <taxon>Eukaryota</taxon>
        <taxon>Metazoa</taxon>
        <taxon>Ecdysozoa</taxon>
        <taxon>Nematoda</taxon>
        <taxon>Chromadorea</taxon>
        <taxon>Rhabditida</taxon>
        <taxon>Rhabditina</taxon>
        <taxon>Rhabditomorpha</taxon>
        <taxon>Rhabditoidea</taxon>
        <taxon>Rhabditidae</taxon>
        <taxon>Peloderinae</taxon>
        <taxon>Caenorhabditis</taxon>
    </lineage>
</organism>
<dbReference type="OMA" id="AREPVEY"/>
<feature type="chain" id="PRO_5003405240" evidence="2">
    <location>
        <begin position="22"/>
        <end position="1001"/>
    </location>
</feature>
<feature type="compositionally biased region" description="Low complexity" evidence="1">
    <location>
        <begin position="146"/>
        <end position="162"/>
    </location>
</feature>
<reference evidence="4" key="1">
    <citation type="submission" date="2011-07" db="EMBL/GenBank/DDBJ databases">
        <authorList>
            <consortium name="Caenorhabditis brenneri Sequencing and Analysis Consortium"/>
            <person name="Wilson R.K."/>
        </authorList>
    </citation>
    <scope>NUCLEOTIDE SEQUENCE [LARGE SCALE GENOMIC DNA]</scope>
    <source>
        <strain evidence="4">PB2801</strain>
    </source>
</reference>